<comment type="similarity">
    <text evidence="1">Belongs to the aldolase class II family.</text>
</comment>
<dbReference type="InterPro" id="IPR001303">
    <property type="entry name" value="Aldolase_II/adducin_N"/>
</dbReference>
<dbReference type="Proteomes" id="UP001183615">
    <property type="component" value="Unassembled WGS sequence"/>
</dbReference>
<dbReference type="SMART" id="SM01007">
    <property type="entry name" value="Aldolase_II"/>
    <property type="match status" value="1"/>
</dbReference>
<dbReference type="NCBIfam" id="NF004855">
    <property type="entry name" value="PRK06208.1"/>
    <property type="match status" value="1"/>
</dbReference>
<reference evidence="4" key="1">
    <citation type="submission" date="2023-07" db="EMBL/GenBank/DDBJ databases">
        <title>30 novel species of actinomycetes from the DSMZ collection.</title>
        <authorList>
            <person name="Nouioui I."/>
        </authorList>
    </citation>
    <scope>NUCLEOTIDE SEQUENCE [LARGE SCALE GENOMIC DNA]</scope>
    <source>
        <strain evidence="4">DSM 41886</strain>
    </source>
</reference>
<dbReference type="SUPFAM" id="SSF53639">
    <property type="entry name" value="AraD/HMP-PK domain-like"/>
    <property type="match status" value="1"/>
</dbReference>
<gene>
    <name evidence="3" type="ORF">RM779_16305</name>
</gene>
<accession>A0ABU2S590</accession>
<sequence length="273" mass="29988">MTTRESLSIEGLEPLPEDQLWLNYPPQVPGGYEDPEEERRYRKERVAGALRLFARLGYDEGLAGHISARDPEYPDLFWVNPFMIPFGHITASELVLVDEHGNVLKGKYPVAKAAFVIHSSVHKARPDAVAAVHCHSMYGKALSATDQIIEPLTQDACVFYGDHATFDGYAGLVDDLDEGKRLAAALGDCKAIILRNHGLLTVGESVDSAVFWYYAMEKAAQAQLIAKAAGGVTPISPEVAQLTYEQSGAELSGWLQFQTLFGQIVRDEPDLLD</sequence>
<evidence type="ECO:0000313" key="3">
    <source>
        <dbReference type="EMBL" id="MDT0444144.1"/>
    </source>
</evidence>
<dbReference type="PANTHER" id="PTHR10672:SF3">
    <property type="entry name" value="PROTEIN HU-LI TAI SHAO"/>
    <property type="match status" value="1"/>
</dbReference>
<evidence type="ECO:0000313" key="4">
    <source>
        <dbReference type="Proteomes" id="UP001183615"/>
    </source>
</evidence>
<keyword evidence="4" id="KW-1185">Reference proteome</keyword>
<comment type="caution">
    <text evidence="3">The sequence shown here is derived from an EMBL/GenBank/DDBJ whole genome shotgun (WGS) entry which is preliminary data.</text>
</comment>
<dbReference type="InterPro" id="IPR036409">
    <property type="entry name" value="Aldolase_II/adducin_N_sf"/>
</dbReference>
<proteinExistence type="inferred from homology"/>
<feature type="domain" description="Class II aldolase/adducin N-terminal" evidence="2">
    <location>
        <begin position="44"/>
        <end position="224"/>
    </location>
</feature>
<dbReference type="EMBL" id="JAVREV010000008">
    <property type="protein sequence ID" value="MDT0444144.1"/>
    <property type="molecule type" value="Genomic_DNA"/>
</dbReference>
<dbReference type="RefSeq" id="WP_311618419.1">
    <property type="nucleotide sequence ID" value="NZ_JAVREV010000008.1"/>
</dbReference>
<protein>
    <submittedName>
        <fullName evidence="3">Class II aldolase/adducin family protein</fullName>
    </submittedName>
</protein>
<dbReference type="Pfam" id="PF00596">
    <property type="entry name" value="Aldolase_II"/>
    <property type="match status" value="1"/>
</dbReference>
<name>A0ABU2S590_9ACTN</name>
<dbReference type="InterPro" id="IPR051017">
    <property type="entry name" value="Aldolase-II_Adducin_sf"/>
</dbReference>
<dbReference type="Gene3D" id="3.40.225.10">
    <property type="entry name" value="Class II aldolase/adducin N-terminal domain"/>
    <property type="match status" value="1"/>
</dbReference>
<evidence type="ECO:0000259" key="2">
    <source>
        <dbReference type="SMART" id="SM01007"/>
    </source>
</evidence>
<dbReference type="PANTHER" id="PTHR10672">
    <property type="entry name" value="ADDUCIN"/>
    <property type="match status" value="1"/>
</dbReference>
<organism evidence="3 4">
    <name type="scientific">Streptomyces johnsoniae</name>
    <dbReference type="NCBI Taxonomy" id="3075532"/>
    <lineage>
        <taxon>Bacteria</taxon>
        <taxon>Bacillati</taxon>
        <taxon>Actinomycetota</taxon>
        <taxon>Actinomycetes</taxon>
        <taxon>Kitasatosporales</taxon>
        <taxon>Streptomycetaceae</taxon>
        <taxon>Streptomyces</taxon>
    </lineage>
</organism>
<evidence type="ECO:0000256" key="1">
    <source>
        <dbReference type="ARBA" id="ARBA00037961"/>
    </source>
</evidence>